<dbReference type="Gene3D" id="3.40.33.10">
    <property type="entry name" value="CAP"/>
    <property type="match status" value="1"/>
</dbReference>
<reference evidence="2" key="1">
    <citation type="submission" date="2024-06" db="EMBL/GenBank/DDBJ databases">
        <title>Draft Genome Sequence of Deinococcus sonorensis Type Strain KR-87, a Biofilm Producing Representative of the Genus Deinococcus.</title>
        <authorList>
            <person name="Boren L.S."/>
            <person name="Grosso R.A."/>
            <person name="Hugenberg-Cox A.N."/>
            <person name="Hill J.T.E."/>
            <person name="Albert C.M."/>
            <person name="Tuohy J.M."/>
        </authorList>
    </citation>
    <scope>NUCLEOTIDE SEQUENCE</scope>
    <source>
        <strain evidence="2">KR-87</strain>
    </source>
</reference>
<dbReference type="SMART" id="SM00198">
    <property type="entry name" value="SCP"/>
    <property type="match status" value="1"/>
</dbReference>
<evidence type="ECO:0000313" key="2">
    <source>
        <dbReference type="EMBL" id="XBV84853.1"/>
    </source>
</evidence>
<dbReference type="SUPFAM" id="SSF55797">
    <property type="entry name" value="PR-1-like"/>
    <property type="match status" value="1"/>
</dbReference>
<dbReference type="PANTHER" id="PTHR31157:SF1">
    <property type="entry name" value="SCP DOMAIN-CONTAINING PROTEIN"/>
    <property type="match status" value="1"/>
</dbReference>
<name>A0AAU7U8R2_9DEIO</name>
<sequence>MTPRVAAGTMGRIVRLGGAIGLALTLAACGMGTGSTPQQPSTGTTSLTVQQQLILDQTNQARAQARVCKDVATGESQAFQAAPPLRWNAQLAAAAQAHSQDMADQKTAAGFSHTGSDGSTFDVRIERAGYTGWTAVGENIIAGYTAEQMVDAWVASYHHCLNIMNPAFRELGVGYVNDPAASSYFHTYATQDFGSR</sequence>
<dbReference type="Pfam" id="PF00188">
    <property type="entry name" value="CAP"/>
    <property type="match status" value="1"/>
</dbReference>
<evidence type="ECO:0000259" key="1">
    <source>
        <dbReference type="SMART" id="SM00198"/>
    </source>
</evidence>
<dbReference type="EMBL" id="CP158299">
    <property type="protein sequence ID" value="XBV84853.1"/>
    <property type="molecule type" value="Genomic_DNA"/>
</dbReference>
<proteinExistence type="predicted"/>
<dbReference type="InterPro" id="IPR014044">
    <property type="entry name" value="CAP_dom"/>
</dbReference>
<feature type="domain" description="SCP" evidence="1">
    <location>
        <begin position="49"/>
        <end position="194"/>
    </location>
</feature>
<gene>
    <name evidence="2" type="ORF">ABOD76_15600</name>
</gene>
<protein>
    <submittedName>
        <fullName evidence="2">CAP domain-containing protein</fullName>
    </submittedName>
</protein>
<dbReference type="RefSeq" id="WP_350242890.1">
    <property type="nucleotide sequence ID" value="NZ_CP158299.1"/>
</dbReference>
<dbReference type="AlphaFoldDB" id="A0AAU7U8R2"/>
<dbReference type="KEGG" id="dsc:ABOD76_15600"/>
<organism evidence="2">
    <name type="scientific">Deinococcus sonorensis KR-87</name>
    <dbReference type="NCBI Taxonomy" id="694439"/>
    <lineage>
        <taxon>Bacteria</taxon>
        <taxon>Thermotogati</taxon>
        <taxon>Deinococcota</taxon>
        <taxon>Deinococci</taxon>
        <taxon>Deinococcales</taxon>
        <taxon>Deinococcaceae</taxon>
        <taxon>Deinococcus</taxon>
    </lineage>
</organism>
<dbReference type="PROSITE" id="PS51257">
    <property type="entry name" value="PROKAR_LIPOPROTEIN"/>
    <property type="match status" value="1"/>
</dbReference>
<accession>A0AAU7U8R2</accession>
<dbReference type="PANTHER" id="PTHR31157">
    <property type="entry name" value="SCP DOMAIN-CONTAINING PROTEIN"/>
    <property type="match status" value="1"/>
</dbReference>
<dbReference type="CDD" id="cd05379">
    <property type="entry name" value="CAP_bacterial"/>
    <property type="match status" value="1"/>
</dbReference>
<dbReference type="InterPro" id="IPR035940">
    <property type="entry name" value="CAP_sf"/>
</dbReference>